<dbReference type="InterPro" id="IPR032524">
    <property type="entry name" value="ABC_tran_C"/>
</dbReference>
<dbReference type="PANTHER" id="PTHR42855">
    <property type="entry name" value="ABC TRANSPORTER ATP-BINDING SUBUNIT"/>
    <property type="match status" value="1"/>
</dbReference>
<dbReference type="InterPro" id="IPR027417">
    <property type="entry name" value="P-loop_NTPase"/>
</dbReference>
<dbReference type="InterPro" id="IPR051309">
    <property type="entry name" value="ABCF_ATPase"/>
</dbReference>
<dbReference type="Pfam" id="PF16326">
    <property type="entry name" value="ABC_tran_CTD"/>
    <property type="match status" value="1"/>
</dbReference>
<dbReference type="KEGG" id="aee:IM676_10695"/>
<dbReference type="InterPro" id="IPR032781">
    <property type="entry name" value="ABC_tran_Xtn"/>
</dbReference>
<dbReference type="AlphaFoldDB" id="A0A7U3NLS8"/>
<dbReference type="InterPro" id="IPR003439">
    <property type="entry name" value="ABC_transporter-like_ATP-bd"/>
</dbReference>
<dbReference type="Gene3D" id="1.10.287.380">
    <property type="entry name" value="Valyl-tRNA synthetase, C-terminal domain"/>
    <property type="match status" value="1"/>
</dbReference>
<feature type="domain" description="ABC transporter" evidence="6">
    <location>
        <begin position="4"/>
        <end position="255"/>
    </location>
</feature>
<dbReference type="PROSITE" id="PS50893">
    <property type="entry name" value="ABC_TRANSPORTER_2"/>
    <property type="match status" value="2"/>
</dbReference>
<organism evidence="7 8">
    <name type="scientific">Anabaenopsis elenkinii CCIBt3563</name>
    <dbReference type="NCBI Taxonomy" id="2779889"/>
    <lineage>
        <taxon>Bacteria</taxon>
        <taxon>Bacillati</taxon>
        <taxon>Cyanobacteriota</taxon>
        <taxon>Cyanophyceae</taxon>
        <taxon>Nostocales</taxon>
        <taxon>Nodulariaceae</taxon>
        <taxon>Anabaenopsis</taxon>
    </lineage>
</organism>
<keyword evidence="1" id="KW-0677">Repeat</keyword>
<dbReference type="Gene3D" id="3.40.50.300">
    <property type="entry name" value="P-loop containing nucleotide triphosphate hydrolases"/>
    <property type="match status" value="2"/>
</dbReference>
<proteinExistence type="predicted"/>
<evidence type="ECO:0000313" key="7">
    <source>
        <dbReference type="EMBL" id="QOV21248.1"/>
    </source>
</evidence>
<dbReference type="Proteomes" id="UP000593846">
    <property type="component" value="Chromosome"/>
</dbReference>
<dbReference type="EMBL" id="CP063311">
    <property type="protein sequence ID" value="QOV21248.1"/>
    <property type="molecule type" value="Genomic_DNA"/>
</dbReference>
<dbReference type="InterPro" id="IPR003593">
    <property type="entry name" value="AAA+_ATPase"/>
</dbReference>
<dbReference type="FunFam" id="3.40.50.300:FF:000309">
    <property type="entry name" value="ABC transporter ATP-binding protein"/>
    <property type="match status" value="1"/>
</dbReference>
<gene>
    <name evidence="7" type="ORF">IM676_10695</name>
</gene>
<accession>A0A7U3NLS8</accession>
<keyword evidence="8" id="KW-1185">Reference proteome</keyword>
<dbReference type="GO" id="GO:0005524">
    <property type="term" value="F:ATP binding"/>
    <property type="evidence" value="ECO:0007669"/>
    <property type="project" value="UniProtKB-KW"/>
</dbReference>
<evidence type="ECO:0000256" key="2">
    <source>
        <dbReference type="ARBA" id="ARBA00022741"/>
    </source>
</evidence>
<dbReference type="SMART" id="SM00382">
    <property type="entry name" value="AAA"/>
    <property type="match status" value="2"/>
</dbReference>
<dbReference type="Pfam" id="PF12848">
    <property type="entry name" value="ABC_tran_Xtn"/>
    <property type="match status" value="1"/>
</dbReference>
<feature type="coiled-coil region" evidence="4">
    <location>
        <begin position="575"/>
        <end position="634"/>
    </location>
</feature>
<protein>
    <submittedName>
        <fullName evidence="7">ABC-F family ATP-binding cassette domain-containing protein</fullName>
    </submittedName>
</protein>
<evidence type="ECO:0000259" key="6">
    <source>
        <dbReference type="PROSITE" id="PS50893"/>
    </source>
</evidence>
<evidence type="ECO:0000256" key="3">
    <source>
        <dbReference type="ARBA" id="ARBA00022840"/>
    </source>
</evidence>
<dbReference type="PANTHER" id="PTHR42855:SF1">
    <property type="entry name" value="ABC TRANSPORTER DOMAIN-CONTAINING PROTEIN"/>
    <property type="match status" value="1"/>
</dbReference>
<dbReference type="CDD" id="cd03221">
    <property type="entry name" value="ABCF_EF-3"/>
    <property type="match status" value="2"/>
</dbReference>
<evidence type="ECO:0000256" key="5">
    <source>
        <dbReference type="SAM" id="MobiDB-lite"/>
    </source>
</evidence>
<dbReference type="InterPro" id="IPR017871">
    <property type="entry name" value="ABC_transporter-like_CS"/>
</dbReference>
<keyword evidence="3 7" id="KW-0067">ATP-binding</keyword>
<feature type="compositionally biased region" description="Low complexity" evidence="5">
    <location>
        <begin position="555"/>
        <end position="566"/>
    </location>
</feature>
<evidence type="ECO:0000313" key="8">
    <source>
        <dbReference type="Proteomes" id="UP000593846"/>
    </source>
</evidence>
<evidence type="ECO:0000256" key="1">
    <source>
        <dbReference type="ARBA" id="ARBA00022737"/>
    </source>
</evidence>
<keyword evidence="4" id="KW-0175">Coiled coil</keyword>
<feature type="region of interest" description="Disordered" evidence="5">
    <location>
        <begin position="546"/>
        <end position="567"/>
    </location>
</feature>
<dbReference type="InterPro" id="IPR037118">
    <property type="entry name" value="Val-tRNA_synth_C_sf"/>
</dbReference>
<dbReference type="FunFam" id="3.40.50.300:FF:000011">
    <property type="entry name" value="Putative ABC transporter ATP-binding component"/>
    <property type="match status" value="1"/>
</dbReference>
<sequence length="643" mass="72519">MSIITLQSVKKDFGIKEILKDASFSLDATDKVGLIGTNGSGKSTLLKMIAGLESIDSGQITFSAGAKVIYLPQQPDVNENYTVLEQIFADSGQHLALVREYEELSEQIVHHPEDSQLMSRLSSVMQRMETTGAWDLETKAKIILTKLGISDFNAVVGTLSGGYRKRIALATALLSEPDVLLMDEPTNHLDALSVEWLQSYLNRFRGTLLLITHDRYFLDQVTNRIIEIDRGDVYTYAGNYSYYLEKKALAQESAMSSQRKHQGVLRRELEWLKRGPKARSTKQKARIQRIEAMRETEFKQLQGKVEISTVSRRLGKKVIELNNISKGYDGRTLINNFTYEFSPEDRIGIIGPNGTGKSTLMDIITGRIQPDSGSVEIGATVHIGYFDQHSEELLTAVDENQRVIDYIKEEGEFVKIADGTQISAAQMLERFLFPGNQQYAPIYKLSGGEKRRLFLLRILIGAPNVLILDEPTNDLDVQTLAVLEDYLEDFAGCVIAVSHDRYFLDRTVDSIFVLEEGGNLRQYPGNYSVYLDYKKAQEDLEKQQQAANVTEKPATTPTVTSSSTVTENKKRRRLSNWEKREFEELEVKIANLESEKAEAEKALISVSGGNYTQVQKLYEQVENLKQSIDIATERWLELAEMDS</sequence>
<dbReference type="SUPFAM" id="SSF52540">
    <property type="entry name" value="P-loop containing nucleoside triphosphate hydrolases"/>
    <property type="match status" value="2"/>
</dbReference>
<feature type="domain" description="ABC transporter" evidence="6">
    <location>
        <begin position="319"/>
        <end position="541"/>
    </location>
</feature>
<reference evidence="8" key="1">
    <citation type="submission" date="2020-10" db="EMBL/GenBank/DDBJ databases">
        <title>Genome-based taxonomic classification of the species Anabaenopsis elenkinii.</title>
        <authorList>
            <person name="Delbaje E."/>
            <person name="Andreote A.P.D."/>
            <person name="Pellegrinetti T.A."/>
            <person name="Cruz R.B."/>
            <person name="Branco L.H.Z."/>
            <person name="Fiore M.F."/>
        </authorList>
    </citation>
    <scope>NUCLEOTIDE SEQUENCE [LARGE SCALE GENOMIC DNA]</scope>
    <source>
        <strain evidence="8">CCIBt3563</strain>
    </source>
</reference>
<dbReference type="Pfam" id="PF00005">
    <property type="entry name" value="ABC_tran"/>
    <property type="match status" value="2"/>
</dbReference>
<keyword evidence="2" id="KW-0547">Nucleotide-binding</keyword>
<dbReference type="GO" id="GO:0003677">
    <property type="term" value="F:DNA binding"/>
    <property type="evidence" value="ECO:0007669"/>
    <property type="project" value="InterPro"/>
</dbReference>
<dbReference type="GO" id="GO:0016887">
    <property type="term" value="F:ATP hydrolysis activity"/>
    <property type="evidence" value="ECO:0007669"/>
    <property type="project" value="InterPro"/>
</dbReference>
<evidence type="ECO:0000256" key="4">
    <source>
        <dbReference type="SAM" id="Coils"/>
    </source>
</evidence>
<dbReference type="RefSeq" id="WP_200986905.1">
    <property type="nucleotide sequence ID" value="NZ_CP063311.1"/>
</dbReference>
<dbReference type="PROSITE" id="PS00211">
    <property type="entry name" value="ABC_TRANSPORTER_1"/>
    <property type="match status" value="1"/>
</dbReference>
<name>A0A7U3NLS8_9CYAN</name>